<protein>
    <submittedName>
        <fullName evidence="13">Small-conductance mechanosensitive channel</fullName>
    </submittedName>
</protein>
<dbReference type="PANTHER" id="PTHR30347">
    <property type="entry name" value="POTASSIUM CHANNEL RELATED"/>
    <property type="match status" value="1"/>
</dbReference>
<feature type="transmembrane region" description="Helical" evidence="8">
    <location>
        <begin position="664"/>
        <end position="693"/>
    </location>
</feature>
<feature type="transmembrane region" description="Helical" evidence="8">
    <location>
        <begin position="336"/>
        <end position="359"/>
    </location>
</feature>
<dbReference type="Pfam" id="PF21082">
    <property type="entry name" value="MS_channel_3rd"/>
    <property type="match status" value="1"/>
</dbReference>
<proteinExistence type="inferred from homology"/>
<evidence type="ECO:0000256" key="4">
    <source>
        <dbReference type="ARBA" id="ARBA00022692"/>
    </source>
</evidence>
<keyword evidence="5 8" id="KW-1133">Transmembrane helix</keyword>
<feature type="compositionally biased region" description="Acidic residues" evidence="7">
    <location>
        <begin position="876"/>
        <end position="889"/>
    </location>
</feature>
<organism evidence="13 14">
    <name type="scientific">Cohaesibacter gelatinilyticus</name>
    <dbReference type="NCBI Taxonomy" id="372072"/>
    <lineage>
        <taxon>Bacteria</taxon>
        <taxon>Pseudomonadati</taxon>
        <taxon>Pseudomonadota</taxon>
        <taxon>Alphaproteobacteria</taxon>
        <taxon>Hyphomicrobiales</taxon>
        <taxon>Cohaesibacteraceae</taxon>
    </lineage>
</organism>
<dbReference type="GO" id="GO:0008381">
    <property type="term" value="F:mechanosensitive monoatomic ion channel activity"/>
    <property type="evidence" value="ECO:0007669"/>
    <property type="project" value="UniProtKB-ARBA"/>
</dbReference>
<dbReference type="Gene3D" id="3.30.70.100">
    <property type="match status" value="1"/>
</dbReference>
<dbReference type="InterPro" id="IPR049278">
    <property type="entry name" value="MS_channel_C"/>
</dbReference>
<keyword evidence="14" id="KW-1185">Reference proteome</keyword>
<feature type="compositionally biased region" description="Basic and acidic residues" evidence="7">
    <location>
        <begin position="110"/>
        <end position="140"/>
    </location>
</feature>
<comment type="similarity">
    <text evidence="2">Belongs to the MscS (TC 1.A.23) family.</text>
</comment>
<keyword evidence="4 8" id="KW-0812">Transmembrane</keyword>
<feature type="domain" description="Mechanosensitive ion channel MscS C-terminal" evidence="12">
    <location>
        <begin position="756"/>
        <end position="837"/>
    </location>
</feature>
<dbReference type="AlphaFoldDB" id="A0A285PJR4"/>
<feature type="transmembrane region" description="Helical" evidence="8">
    <location>
        <begin position="411"/>
        <end position="433"/>
    </location>
</feature>
<evidence type="ECO:0000256" key="6">
    <source>
        <dbReference type="ARBA" id="ARBA00023136"/>
    </source>
</evidence>
<feature type="domain" description="DUF3772" evidence="11">
    <location>
        <begin position="186"/>
        <end position="231"/>
    </location>
</feature>
<feature type="region of interest" description="Disordered" evidence="7">
    <location>
        <begin position="36"/>
        <end position="56"/>
    </location>
</feature>
<sequence length="889" mass="97447">MNYVPATFMSRSRMSLLRLCLLTVLSVATLPGLGSTPTLAQSASQSTSEASNQQTARISDLTKRLDKVEKSLGLKHISAEGLNDLQDEIADIKAKASQLEANLAPQAAEAKARLDALTPVEEKAKTDPKADAKEPGKPEETLPTQESGGGAPAAQSDTTQEEKQLQTQRDDLGKIYANLQSQLTLIRASIVRADLLQNRITLSLQDRFTSELLERSGTILNPILWARGLSGIGTLWDNTFLLSSDWMSYLSNKAEDRIWEVFGMIFLVALLIIGPLRYLLFSGIARLARLEHPTPLQRSSHALWSIFVYTFVPFAILVGGTIILENASLLPFRIEQIIELLLAVVFISALSYGTLRALLAPQKPTYRLVNYRTPRATKLFGIGLLLITTYAIQATVSAFGEVLIGRLETTIMIRGASSIISAILIWIALKLVVGAAARSDTPQTSNEQDYQNPSFALPTFLLWLRPLVWLSCIVIIAAPILGYVSLGFFLSEQLLRIFLTLGLLGILTGFIDNFLLENIDPNTDKVRKLATSMGLKAKTLGQISVLFNGVLRILLYCATALLIFAPWGLRSTDFFTAIKTGALQLQFGDLQISPVGILGSILVFIIALVLVKGVQRWMERRLLPSTNLDTGLKNSIQTSVGYVGFIIAVMLAFSYLGIDLSNLALVAGALSVGIGFGLQSIVNNFVSGLILLVERPIKTGDWVVVGADQGYVKKISVRATKIETFDRATVIVPNSDLISNRVMNWMHNGSMGRIIIPVGVSYDADPEQVREILLKIAEESEHIASYPSPTVYFMDFGASSLDFQLRCYIQNIDNSLSAKSALRFAIFKALKEANIEIPFPQQDIHVRSISAEDDDLEIIQPKRPTKAAKTKHEMTSDEADLEGDADGSY</sequence>
<feature type="transmembrane region" description="Helical" evidence="8">
    <location>
        <begin position="258"/>
        <end position="281"/>
    </location>
</feature>
<name>A0A285PJR4_9HYPH</name>
<dbReference type="PANTHER" id="PTHR30347:SF9">
    <property type="entry name" value="MINICONDUCTANCE MECHANOSENSITIVE CHANNEL MSCM"/>
    <property type="match status" value="1"/>
</dbReference>
<dbReference type="SUPFAM" id="SSF82689">
    <property type="entry name" value="Mechanosensitive channel protein MscS (YggB), C-terminal domain"/>
    <property type="match status" value="1"/>
</dbReference>
<dbReference type="Pfam" id="PF00924">
    <property type="entry name" value="MS_channel_2nd"/>
    <property type="match status" value="1"/>
</dbReference>
<evidence type="ECO:0000256" key="1">
    <source>
        <dbReference type="ARBA" id="ARBA00004651"/>
    </source>
</evidence>
<dbReference type="InterPro" id="IPR010920">
    <property type="entry name" value="LSM_dom_sf"/>
</dbReference>
<dbReference type="InterPro" id="IPR011014">
    <property type="entry name" value="MscS_channel_TM-2"/>
</dbReference>
<feature type="chain" id="PRO_5012696149" evidence="9">
    <location>
        <begin position="41"/>
        <end position="889"/>
    </location>
</feature>
<feature type="transmembrane region" description="Helical" evidence="8">
    <location>
        <begin position="379"/>
        <end position="399"/>
    </location>
</feature>
<feature type="signal peptide" evidence="9">
    <location>
        <begin position="1"/>
        <end position="40"/>
    </location>
</feature>
<comment type="subcellular location">
    <subcellularLocation>
        <location evidence="1">Cell membrane</location>
        <topology evidence="1">Multi-pass membrane protein</topology>
    </subcellularLocation>
</comment>
<feature type="domain" description="Mechanosensitive ion channel MscS" evidence="10">
    <location>
        <begin position="681"/>
        <end position="746"/>
    </location>
</feature>
<dbReference type="Gene3D" id="1.10.287.1260">
    <property type="match status" value="1"/>
</dbReference>
<gene>
    <name evidence="13" type="ORF">SAMN06265368_4629</name>
</gene>
<dbReference type="Gene3D" id="2.30.30.60">
    <property type="match status" value="1"/>
</dbReference>
<evidence type="ECO:0000259" key="11">
    <source>
        <dbReference type="Pfam" id="PF12607"/>
    </source>
</evidence>
<keyword evidence="9" id="KW-0732">Signal</keyword>
<evidence type="ECO:0000256" key="8">
    <source>
        <dbReference type="SAM" id="Phobius"/>
    </source>
</evidence>
<evidence type="ECO:0000256" key="2">
    <source>
        <dbReference type="ARBA" id="ARBA00008017"/>
    </source>
</evidence>
<feature type="transmembrane region" description="Helical" evidence="8">
    <location>
        <begin position="497"/>
        <end position="519"/>
    </location>
</feature>
<evidence type="ECO:0000259" key="12">
    <source>
        <dbReference type="Pfam" id="PF21082"/>
    </source>
</evidence>
<evidence type="ECO:0000313" key="13">
    <source>
        <dbReference type="EMBL" id="SNZ21507.1"/>
    </source>
</evidence>
<feature type="region of interest" description="Disordered" evidence="7">
    <location>
        <begin position="110"/>
        <end position="166"/>
    </location>
</feature>
<evidence type="ECO:0000256" key="3">
    <source>
        <dbReference type="ARBA" id="ARBA00022475"/>
    </source>
</evidence>
<feature type="transmembrane region" description="Helical" evidence="8">
    <location>
        <begin position="592"/>
        <end position="611"/>
    </location>
</feature>
<dbReference type="SUPFAM" id="SSF50182">
    <property type="entry name" value="Sm-like ribonucleoproteins"/>
    <property type="match status" value="1"/>
</dbReference>
<feature type="transmembrane region" description="Helical" evidence="8">
    <location>
        <begin position="640"/>
        <end position="658"/>
    </location>
</feature>
<feature type="transmembrane region" description="Helical" evidence="8">
    <location>
        <begin position="302"/>
        <end position="324"/>
    </location>
</feature>
<keyword evidence="6 8" id="KW-0472">Membrane</keyword>
<feature type="transmembrane region" description="Helical" evidence="8">
    <location>
        <begin position="467"/>
        <end position="491"/>
    </location>
</feature>
<feature type="region of interest" description="Disordered" evidence="7">
    <location>
        <begin position="862"/>
        <end position="889"/>
    </location>
</feature>
<feature type="transmembrane region" description="Helical" evidence="8">
    <location>
        <begin position="540"/>
        <end position="565"/>
    </location>
</feature>
<evidence type="ECO:0000256" key="7">
    <source>
        <dbReference type="SAM" id="MobiDB-lite"/>
    </source>
</evidence>
<dbReference type="Pfam" id="PF12607">
    <property type="entry name" value="DUF3772"/>
    <property type="match status" value="1"/>
</dbReference>
<dbReference type="EMBL" id="OBEL01000009">
    <property type="protein sequence ID" value="SNZ21507.1"/>
    <property type="molecule type" value="Genomic_DNA"/>
</dbReference>
<evidence type="ECO:0000256" key="9">
    <source>
        <dbReference type="SAM" id="SignalP"/>
    </source>
</evidence>
<dbReference type="InterPro" id="IPR006685">
    <property type="entry name" value="MscS_channel_2nd"/>
</dbReference>
<accession>A0A285PJR4</accession>
<dbReference type="OrthoDB" id="9799209at2"/>
<evidence type="ECO:0000313" key="14">
    <source>
        <dbReference type="Proteomes" id="UP000219439"/>
    </source>
</evidence>
<dbReference type="SUPFAM" id="SSF82861">
    <property type="entry name" value="Mechanosensitive channel protein MscS (YggB), transmembrane region"/>
    <property type="match status" value="1"/>
</dbReference>
<dbReference type="InterPro" id="IPR011066">
    <property type="entry name" value="MscS_channel_C_sf"/>
</dbReference>
<evidence type="ECO:0000256" key="5">
    <source>
        <dbReference type="ARBA" id="ARBA00022989"/>
    </source>
</evidence>
<dbReference type="InterPro" id="IPR023408">
    <property type="entry name" value="MscS_beta-dom_sf"/>
</dbReference>
<reference evidence="13 14" key="1">
    <citation type="submission" date="2017-09" db="EMBL/GenBank/DDBJ databases">
        <authorList>
            <person name="Ehlers B."/>
            <person name="Leendertz F.H."/>
        </authorList>
    </citation>
    <scope>NUCLEOTIDE SEQUENCE [LARGE SCALE GENOMIC DNA]</scope>
    <source>
        <strain evidence="13 14">DSM 18289</strain>
    </source>
</reference>
<evidence type="ECO:0000259" key="10">
    <source>
        <dbReference type="Pfam" id="PF00924"/>
    </source>
</evidence>
<dbReference type="InterPro" id="IPR052702">
    <property type="entry name" value="MscS-like_channel"/>
</dbReference>
<dbReference type="InterPro" id="IPR022249">
    <property type="entry name" value="DUF3772"/>
</dbReference>
<keyword evidence="3" id="KW-1003">Cell membrane</keyword>
<dbReference type="Proteomes" id="UP000219439">
    <property type="component" value="Unassembled WGS sequence"/>
</dbReference>
<dbReference type="GO" id="GO:0005886">
    <property type="term" value="C:plasma membrane"/>
    <property type="evidence" value="ECO:0007669"/>
    <property type="project" value="UniProtKB-SubCell"/>
</dbReference>